<feature type="compositionally biased region" description="Basic and acidic residues" evidence="6">
    <location>
        <begin position="16"/>
        <end position="42"/>
    </location>
</feature>
<dbReference type="InterPro" id="IPR007955">
    <property type="entry name" value="Bystin"/>
</dbReference>
<dbReference type="InParanoid" id="D8M7K6"/>
<dbReference type="Proteomes" id="UP000008312">
    <property type="component" value="Unassembled WGS sequence"/>
</dbReference>
<evidence type="ECO:0000256" key="4">
    <source>
        <dbReference type="ARBA" id="ARBA00023242"/>
    </source>
</evidence>
<evidence type="ECO:0000256" key="5">
    <source>
        <dbReference type="ARBA" id="ARBA00074032"/>
    </source>
</evidence>
<dbReference type="RefSeq" id="XP_012898093.1">
    <property type="nucleotide sequence ID" value="XM_013042639.1"/>
</dbReference>
<dbReference type="FunFam" id="1.25.40.480:FF:000001">
    <property type="entry name" value="Bystin (51.6 kD)-like"/>
    <property type="match status" value="1"/>
</dbReference>
<evidence type="ECO:0000256" key="1">
    <source>
        <dbReference type="ARBA" id="ARBA00004604"/>
    </source>
</evidence>
<dbReference type="GO" id="GO:0005730">
    <property type="term" value="C:nucleolus"/>
    <property type="evidence" value="ECO:0007669"/>
    <property type="project" value="UniProtKB-SubCell"/>
</dbReference>
<dbReference type="GO" id="GO:0030515">
    <property type="term" value="F:snoRNA binding"/>
    <property type="evidence" value="ECO:0007669"/>
    <property type="project" value="TreeGrafter"/>
</dbReference>
<protein>
    <recommendedName>
        <fullName evidence="5">Bystin</fullName>
    </recommendedName>
</protein>
<keyword evidence="8" id="KW-1185">Reference proteome</keyword>
<comment type="similarity">
    <text evidence="2">Belongs to the bystin family.</text>
</comment>
<keyword evidence="4" id="KW-0539">Nucleus</keyword>
<gene>
    <name evidence="7" type="ORF">GSBLH_T00003834001</name>
</gene>
<dbReference type="PANTHER" id="PTHR12821:SF0">
    <property type="entry name" value="BYSTIN"/>
    <property type="match status" value="1"/>
</dbReference>
<dbReference type="Gene3D" id="1.25.40.480">
    <property type="match status" value="1"/>
</dbReference>
<feature type="region of interest" description="Disordered" evidence="6">
    <location>
        <begin position="1"/>
        <end position="48"/>
    </location>
</feature>
<accession>D8M7K6</accession>
<evidence type="ECO:0000313" key="8">
    <source>
        <dbReference type="Proteomes" id="UP000008312"/>
    </source>
</evidence>
<dbReference type="Pfam" id="PF05291">
    <property type="entry name" value="Bystin"/>
    <property type="match status" value="1"/>
</dbReference>
<organism evidence="7">
    <name type="scientific">Blastocystis hominis</name>
    <dbReference type="NCBI Taxonomy" id="12968"/>
    <lineage>
        <taxon>Eukaryota</taxon>
        <taxon>Sar</taxon>
        <taxon>Stramenopiles</taxon>
        <taxon>Bigyra</taxon>
        <taxon>Opalozoa</taxon>
        <taxon>Opalinata</taxon>
        <taxon>Blastocystidae</taxon>
        <taxon>Blastocystis</taxon>
    </lineage>
</organism>
<reference evidence="7" key="1">
    <citation type="submission" date="2010-02" db="EMBL/GenBank/DDBJ databases">
        <title>Sequencing and annotation of the Blastocystis hominis genome.</title>
        <authorList>
            <person name="Wincker P."/>
        </authorList>
    </citation>
    <scope>NUCLEOTIDE SEQUENCE</scope>
    <source>
        <strain evidence="7">Singapore isolate B</strain>
    </source>
</reference>
<dbReference type="AlphaFoldDB" id="D8M7K6"/>
<keyword evidence="3" id="KW-0690">Ribosome biogenesis</keyword>
<comment type="subcellular location">
    <subcellularLocation>
        <location evidence="1">Nucleus</location>
        <location evidence="1">Nucleolus</location>
    </subcellularLocation>
</comment>
<dbReference type="GO" id="GO:0030688">
    <property type="term" value="C:preribosome, small subunit precursor"/>
    <property type="evidence" value="ECO:0007669"/>
    <property type="project" value="TreeGrafter"/>
</dbReference>
<evidence type="ECO:0000256" key="6">
    <source>
        <dbReference type="SAM" id="MobiDB-lite"/>
    </source>
</evidence>
<evidence type="ECO:0000313" key="7">
    <source>
        <dbReference type="EMBL" id="CBK24045.2"/>
    </source>
</evidence>
<dbReference type="OMA" id="TKLPVIW"/>
<proteinExistence type="inferred from homology"/>
<evidence type="ECO:0000256" key="3">
    <source>
        <dbReference type="ARBA" id="ARBA00022517"/>
    </source>
</evidence>
<feature type="compositionally biased region" description="Basic residues" evidence="6">
    <location>
        <begin position="1"/>
        <end position="15"/>
    </location>
</feature>
<sequence>MPKEHKRRRHAHHQPLGKEIDEDNKTYKEVKTRKEEKPKDESYIPSDLSRKILNIAHDQQMEIKEDDMDQEANTEQDFHFKVPTAEDEDDMDDLSSDEGEVEEFIKDYHIEEEDDKALNMFFAPDNREKQNLADLILQKIYAKEAQLNPTPTSQLDEKVIKVYTSVGKILHFYRAGKLPKAFKIIPSLSNWEEILWITEPQNWSPQAMFAATRIFASNLNAKLAQRFYSSVLLPAVLDNIQQYKKLNYHYYQSLKKAMYKPAAFFKGILLPLCEGECTLKEAIIVSSVVAKVSIPMAHSAAALLKLTQLPYSGAVSLFMMVLLNKKYSLPYVVIDALVDYFRMFDSDDRELPVLWQQSLLTFVQRYKTELTSEQKEMLKPVLKKHFHHQITPEIRRELFTTSCRGEKVKEMDVESFWCVCSKQKRKRGRR</sequence>
<dbReference type="FunCoup" id="D8M7K6">
    <property type="interactions" value="251"/>
</dbReference>
<dbReference type="GO" id="GO:0005737">
    <property type="term" value="C:cytoplasm"/>
    <property type="evidence" value="ECO:0007669"/>
    <property type="project" value="TreeGrafter"/>
</dbReference>
<dbReference type="GO" id="GO:0006364">
    <property type="term" value="P:rRNA processing"/>
    <property type="evidence" value="ECO:0007669"/>
    <property type="project" value="TreeGrafter"/>
</dbReference>
<dbReference type="PANTHER" id="PTHR12821">
    <property type="entry name" value="BYSTIN"/>
    <property type="match status" value="1"/>
</dbReference>
<dbReference type="GeneID" id="24920896"/>
<evidence type="ECO:0000256" key="2">
    <source>
        <dbReference type="ARBA" id="ARBA00007114"/>
    </source>
</evidence>
<dbReference type="EMBL" id="FN668672">
    <property type="protein sequence ID" value="CBK24045.2"/>
    <property type="molecule type" value="Genomic_DNA"/>
</dbReference>
<dbReference type="OrthoDB" id="2192561at2759"/>
<name>D8M7K6_BLAHO</name>